<dbReference type="AlphaFoldDB" id="A0AA96LFQ5"/>
<sequence>MIEKQSKHPFNVYLTAGEYIKVIGTQDGHFPDFGHHIANEMGGAWLHPIKLLDGFWLRITDLDREISVWSKADEFISHPWGNQFRYDHNLGHIPVAVERTQFAPELEKGFIARYELFNYSKTETRLNLELLARTDLRPVWFSETLGIRDGKEDVMEKKSDRLALAKDSENDWFVLIGTDLPGDRFDSGQLFGPEFTSGNGRGVKFEATVTLQPQERMTFHLYVAGSYVSKEECEKTYSALAGNYDELLEAKMRACEAVRERAELEVEGEPEFNEIFAWVKWNNQWLVQQVDGYGRGLTAGSPTYPWWFGCDNSYSLQGVLALGDHQLAKDTARLIHDASVKANGNGRIIHEVTTMGAVSNTGNTQETAHYIALVWEMYRWIGEKSILEQNITYCEKGMDWLLGEMDPDGDLLPSGYGIIEIAGLNMELIDSAVYTAKAVQALASMNRELGDKAKAAHYSELAERIVRNVNEMYWNEREGLYADAVAPKKDIVPKVDFMVSLAERRGADDYRAYLEKILDEVEDENEDRGWIINKNWVISTPMEAGIADREKGERAIANMRNEDFIGEYGSYLSGNFTHHMMTISTGVHAVAEARYGHAEASLDLLKRMNRSFSKVLPGSMSEMSPDYGCVVQAWTVYAMVVPVVSHFIGLQPEAYKNQLVIRPNLPSSWEGKWIRLKNVRVGSANVDVSVKSDNGRLFAEIRNESGLEVTVSWNGKTATSRESSITVQL</sequence>
<dbReference type="Pfam" id="PF17389">
    <property type="entry name" value="Bac_rhamnosid6H"/>
    <property type="match status" value="1"/>
</dbReference>
<dbReference type="GO" id="GO:0005975">
    <property type="term" value="P:carbohydrate metabolic process"/>
    <property type="evidence" value="ECO:0007669"/>
    <property type="project" value="InterPro"/>
</dbReference>
<dbReference type="Gene3D" id="1.50.10.10">
    <property type="match status" value="1"/>
</dbReference>
<feature type="domain" description="Alpha-L-rhamnosidase six-hairpin glycosidase" evidence="1">
    <location>
        <begin position="344"/>
        <end position="483"/>
    </location>
</feature>
<name>A0AA96LFQ5_9BACL</name>
<dbReference type="SUPFAM" id="SSF48208">
    <property type="entry name" value="Six-hairpin glycosidases"/>
    <property type="match status" value="1"/>
</dbReference>
<dbReference type="KEGG" id="paun:MJA45_08700"/>
<dbReference type="EMBL" id="CP130318">
    <property type="protein sequence ID" value="WNQ13087.1"/>
    <property type="molecule type" value="Genomic_DNA"/>
</dbReference>
<dbReference type="RefSeq" id="WP_315606867.1">
    <property type="nucleotide sequence ID" value="NZ_CP130318.1"/>
</dbReference>
<dbReference type="InterPro" id="IPR012341">
    <property type="entry name" value="6hp_glycosidase-like_sf"/>
</dbReference>
<keyword evidence="3" id="KW-1185">Reference proteome</keyword>
<evidence type="ECO:0000313" key="2">
    <source>
        <dbReference type="EMBL" id="WNQ13087.1"/>
    </source>
</evidence>
<evidence type="ECO:0000259" key="1">
    <source>
        <dbReference type="Pfam" id="PF17389"/>
    </source>
</evidence>
<dbReference type="InterPro" id="IPR008928">
    <property type="entry name" value="6-hairpin_glycosidase_sf"/>
</dbReference>
<dbReference type="InterPro" id="IPR035396">
    <property type="entry name" value="Bac_rhamnosid6H"/>
</dbReference>
<reference evidence="2 3" key="1">
    <citation type="submission" date="2022-02" db="EMBL/GenBank/DDBJ databases">
        <title>Paenibacillus sp. MBLB1776 Whole Genome Shotgun Sequencing.</title>
        <authorList>
            <person name="Hwang C.Y."/>
            <person name="Cho E.-S."/>
            <person name="Seo M.-J."/>
        </authorList>
    </citation>
    <scope>NUCLEOTIDE SEQUENCE [LARGE SCALE GENOMIC DNA]</scope>
    <source>
        <strain evidence="2 3">MBLB1776</strain>
    </source>
</reference>
<accession>A0AA96LFQ5</accession>
<evidence type="ECO:0000313" key="3">
    <source>
        <dbReference type="Proteomes" id="UP001305702"/>
    </source>
</evidence>
<proteinExistence type="predicted"/>
<protein>
    <submittedName>
        <fullName evidence="2">Glycogen debranching protein</fullName>
    </submittedName>
</protein>
<organism evidence="2 3">
    <name type="scientific">Paenibacillus aurantius</name>
    <dbReference type="NCBI Taxonomy" id="2918900"/>
    <lineage>
        <taxon>Bacteria</taxon>
        <taxon>Bacillati</taxon>
        <taxon>Bacillota</taxon>
        <taxon>Bacilli</taxon>
        <taxon>Bacillales</taxon>
        <taxon>Paenibacillaceae</taxon>
        <taxon>Paenibacillus</taxon>
    </lineage>
</organism>
<dbReference type="Proteomes" id="UP001305702">
    <property type="component" value="Chromosome"/>
</dbReference>
<gene>
    <name evidence="2" type="ORF">MJA45_08700</name>
</gene>